<dbReference type="InterPro" id="IPR006805">
    <property type="entry name" value="Anth_synth_I_N"/>
</dbReference>
<dbReference type="InterPro" id="IPR019999">
    <property type="entry name" value="Anth_synth_I-like"/>
</dbReference>
<proteinExistence type="predicted"/>
<gene>
    <name evidence="11" type="ORF">IAC96_09325</name>
</gene>
<dbReference type="PRINTS" id="PR00095">
    <property type="entry name" value="ANTSNTHASEI"/>
</dbReference>
<dbReference type="PANTHER" id="PTHR11236:SF48">
    <property type="entry name" value="ISOCHORISMATE SYNTHASE MENF"/>
    <property type="match status" value="1"/>
</dbReference>
<comment type="function">
    <text evidence="7">Part of a heterotetrameric complex that catalyzes the two-step biosynthesis of anthranilate, an intermediate in the biosynthesis of L-tryptophan. In the first step, the glutamine-binding beta subunit (TrpG) of anthranilate synthase (AS) provides the glutamine amidotransferase activity which generates ammonia as a substrate that, along with chorismate, is used in the second step, catalyzed by the large alpha subunit of AS (TrpE) to produce anthranilate. In the absence of TrpG, TrpE can synthesize anthranilate directly from chorismate and high concentrations of ammonia.</text>
</comment>
<dbReference type="Pfam" id="PF04715">
    <property type="entry name" value="Anth_synt_I_N"/>
    <property type="match status" value="1"/>
</dbReference>
<dbReference type="SUPFAM" id="SSF56322">
    <property type="entry name" value="ADC synthase"/>
    <property type="match status" value="1"/>
</dbReference>
<dbReference type="InterPro" id="IPR005801">
    <property type="entry name" value="ADC_synthase"/>
</dbReference>
<dbReference type="GO" id="GO:0004049">
    <property type="term" value="F:anthranilate synthase activity"/>
    <property type="evidence" value="ECO:0007669"/>
    <property type="project" value="UniProtKB-EC"/>
</dbReference>
<reference evidence="11" key="2">
    <citation type="journal article" date="2021" name="PeerJ">
        <title>Extensive microbial diversity within the chicken gut microbiome revealed by metagenomics and culture.</title>
        <authorList>
            <person name="Gilroy R."/>
            <person name="Ravi A."/>
            <person name="Getino M."/>
            <person name="Pursley I."/>
            <person name="Horton D.L."/>
            <person name="Alikhan N.F."/>
            <person name="Baker D."/>
            <person name="Gharbi K."/>
            <person name="Hall N."/>
            <person name="Watson M."/>
            <person name="Adriaenssens E.M."/>
            <person name="Foster-Nyarko E."/>
            <person name="Jarju S."/>
            <person name="Secka A."/>
            <person name="Antonio M."/>
            <person name="Oren A."/>
            <person name="Chaudhuri R.R."/>
            <person name="La Ragione R."/>
            <person name="Hildebrand F."/>
            <person name="Pallen M.J."/>
        </authorList>
    </citation>
    <scope>NUCLEOTIDE SEQUENCE</scope>
    <source>
        <strain evidence="11">ChiW13-3771</strain>
    </source>
</reference>
<organism evidence="11 12">
    <name type="scientific">Candidatus Fimimorpha faecalis</name>
    <dbReference type="NCBI Taxonomy" id="2840824"/>
    <lineage>
        <taxon>Bacteria</taxon>
        <taxon>Bacillati</taxon>
        <taxon>Bacillota</taxon>
        <taxon>Clostridia</taxon>
        <taxon>Eubacteriales</taxon>
        <taxon>Candidatus Fimimorpha</taxon>
    </lineage>
</organism>
<evidence type="ECO:0000256" key="2">
    <source>
        <dbReference type="ARBA" id="ARBA00011575"/>
    </source>
</evidence>
<keyword evidence="5" id="KW-0460">Magnesium</keyword>
<evidence type="ECO:0000256" key="8">
    <source>
        <dbReference type="ARBA" id="ARBA00047683"/>
    </source>
</evidence>
<feature type="domain" description="Anthranilate synthase component I N-terminal" evidence="10">
    <location>
        <begin position="28"/>
        <end position="167"/>
    </location>
</feature>
<comment type="catalytic activity">
    <reaction evidence="8">
        <text>chorismate + L-glutamine = anthranilate + pyruvate + L-glutamate + H(+)</text>
        <dbReference type="Rhea" id="RHEA:21732"/>
        <dbReference type="ChEBI" id="CHEBI:15361"/>
        <dbReference type="ChEBI" id="CHEBI:15378"/>
        <dbReference type="ChEBI" id="CHEBI:16567"/>
        <dbReference type="ChEBI" id="CHEBI:29748"/>
        <dbReference type="ChEBI" id="CHEBI:29985"/>
        <dbReference type="ChEBI" id="CHEBI:58359"/>
        <dbReference type="EC" id="4.1.3.27"/>
    </reaction>
</comment>
<reference evidence="11" key="1">
    <citation type="submission" date="2020-10" db="EMBL/GenBank/DDBJ databases">
        <authorList>
            <person name="Gilroy R."/>
        </authorList>
    </citation>
    <scope>NUCLEOTIDE SEQUENCE</scope>
    <source>
        <strain evidence="11">ChiW13-3771</strain>
    </source>
</reference>
<dbReference type="GO" id="GO:0000162">
    <property type="term" value="P:L-tryptophan biosynthetic process"/>
    <property type="evidence" value="ECO:0007669"/>
    <property type="project" value="TreeGrafter"/>
</dbReference>
<keyword evidence="4" id="KW-0479">Metal-binding</keyword>
<dbReference type="PANTHER" id="PTHR11236">
    <property type="entry name" value="AMINOBENZOATE/ANTHRANILATE SYNTHASE"/>
    <property type="match status" value="1"/>
</dbReference>
<comment type="caution">
    <text evidence="11">The sequence shown here is derived from an EMBL/GenBank/DDBJ whole genome shotgun (WGS) entry which is preliminary data.</text>
</comment>
<dbReference type="Gene3D" id="3.60.120.10">
    <property type="entry name" value="Anthranilate synthase"/>
    <property type="match status" value="1"/>
</dbReference>
<evidence type="ECO:0000313" key="11">
    <source>
        <dbReference type="EMBL" id="HIR89137.1"/>
    </source>
</evidence>
<keyword evidence="6" id="KW-0456">Lyase</keyword>
<evidence type="ECO:0000256" key="1">
    <source>
        <dbReference type="ARBA" id="ARBA00001946"/>
    </source>
</evidence>
<dbReference type="InterPro" id="IPR015890">
    <property type="entry name" value="Chorismate_C"/>
</dbReference>
<protein>
    <recommendedName>
        <fullName evidence="3">Anthranilate synthase component 1</fullName>
    </recommendedName>
</protein>
<feature type="domain" description="Chorismate-utilising enzyme C-terminal" evidence="9">
    <location>
        <begin position="217"/>
        <end position="470"/>
    </location>
</feature>
<evidence type="ECO:0000256" key="3">
    <source>
        <dbReference type="ARBA" id="ARBA00020653"/>
    </source>
</evidence>
<dbReference type="EMBL" id="DVHN01000122">
    <property type="protein sequence ID" value="HIR89137.1"/>
    <property type="molecule type" value="Genomic_DNA"/>
</dbReference>
<evidence type="ECO:0000256" key="4">
    <source>
        <dbReference type="ARBA" id="ARBA00022723"/>
    </source>
</evidence>
<comment type="subunit">
    <text evidence="2">Heterotetramer consisting of two non-identical subunits: a beta subunit (TrpG) and a large alpha subunit (TrpE).</text>
</comment>
<dbReference type="GO" id="GO:0046872">
    <property type="term" value="F:metal ion binding"/>
    <property type="evidence" value="ECO:0007669"/>
    <property type="project" value="UniProtKB-KW"/>
</dbReference>
<dbReference type="AlphaFoldDB" id="A0A9D1EEV6"/>
<dbReference type="Pfam" id="PF00425">
    <property type="entry name" value="Chorismate_bind"/>
    <property type="match status" value="1"/>
</dbReference>
<comment type="cofactor">
    <cofactor evidence="1">
        <name>Mg(2+)</name>
        <dbReference type="ChEBI" id="CHEBI:18420"/>
    </cofactor>
</comment>
<name>A0A9D1EEV6_9FIRM</name>
<accession>A0A9D1EEV6</accession>
<sequence length="487" mass="54809">MFSPDCNTILTLANDYPVVPVSREIYADVVTPITLLRRLQTLSSRFFLLESVEGGEKWGRYSFLGYDPVMRVTCKNKIVTISKGQEEELITTDHPLDILRNILQQYKAPRMEGLPPFAGGFVGYFAYAMMEYAEPTLSIQRDDMNDFDMMLFDKIIAYDHLKQKITLIVNIKTDHVMENYGQACASIESLVRMIHDQTPLPQQQVSKKPNFRCNVSFEQYRDIVERTKQYIVDGDIFQAVQSRRFVSDYPGSLLNAYRVLRTTNPSPYMVYLHIDADEIISTSPETLVRLENGRLTTFPVAGSRPRGNTKAEDLELERDLLSDEKELSEHNMLVDLGRNDLGKISQIGSVEVTEYMMIHRYSKIMHICSQVESNISENCDACSAIESVLPAGTLSGAPKIRACEIIEELEPDPRGIYGGALGYLDFTGNMDTCIAIRMAVKHNNQVYVQAGGGIVADSIPENEYAESANKARAVMDAIINASEVNNE</sequence>
<evidence type="ECO:0000313" key="12">
    <source>
        <dbReference type="Proteomes" id="UP000824201"/>
    </source>
</evidence>
<evidence type="ECO:0000256" key="6">
    <source>
        <dbReference type="ARBA" id="ARBA00023239"/>
    </source>
</evidence>
<evidence type="ECO:0000259" key="10">
    <source>
        <dbReference type="Pfam" id="PF04715"/>
    </source>
</evidence>
<evidence type="ECO:0000259" key="9">
    <source>
        <dbReference type="Pfam" id="PF00425"/>
    </source>
</evidence>
<evidence type="ECO:0000256" key="5">
    <source>
        <dbReference type="ARBA" id="ARBA00022842"/>
    </source>
</evidence>
<dbReference type="Proteomes" id="UP000824201">
    <property type="component" value="Unassembled WGS sequence"/>
</dbReference>
<evidence type="ECO:0000256" key="7">
    <source>
        <dbReference type="ARBA" id="ARBA00025634"/>
    </source>
</evidence>